<dbReference type="RefSeq" id="WP_014558945.1">
    <property type="nucleotide sequence ID" value="NC_017464.1"/>
</dbReference>
<dbReference type="EMBL" id="CP003418">
    <property type="protein sequence ID" value="AFH47785.1"/>
    <property type="molecule type" value="Genomic_DNA"/>
</dbReference>
<keyword evidence="3" id="KW-1185">Reference proteome</keyword>
<organism evidence="2 3">
    <name type="scientific">Ignavibacterium album (strain DSM 19864 / JCM 16511 / NBRC 101810 / Mat9-16)</name>
    <dbReference type="NCBI Taxonomy" id="945713"/>
    <lineage>
        <taxon>Bacteria</taxon>
        <taxon>Pseudomonadati</taxon>
        <taxon>Ignavibacteriota</taxon>
        <taxon>Ignavibacteria</taxon>
        <taxon>Ignavibacteriales</taxon>
        <taxon>Ignavibacteriaceae</taxon>
        <taxon>Ignavibacterium</taxon>
    </lineage>
</organism>
<evidence type="ECO:0000313" key="2">
    <source>
        <dbReference type="EMBL" id="AFH47785.1"/>
    </source>
</evidence>
<dbReference type="HOGENOM" id="CLU_160533_0_0_10"/>
<proteinExistence type="predicted"/>
<name>I0AFM8_IGNAJ</name>
<accession>I0AFM8</accession>
<reference evidence="2 3" key="1">
    <citation type="journal article" date="2012" name="Front. Microbiol.">
        <title>Complete genome of Ignavibacterium album, a metabolically versatile, flagellated, facultative anaerobe from the phylum Chlorobi.</title>
        <authorList>
            <person name="Liu Z."/>
            <person name="Frigaard N.-U."/>
            <person name="Vogl K."/>
            <person name="Iino T."/>
            <person name="Ohkuma M."/>
            <person name="Overmann J."/>
            <person name="Bryant D.A."/>
        </authorList>
    </citation>
    <scope>NUCLEOTIDE SEQUENCE [LARGE SCALE GENOMIC DNA]</scope>
    <source>
        <strain evidence="3">DSM 19864 / JCM 16511 / NBRC 101810 / Mat9-16</strain>
    </source>
</reference>
<feature type="coiled-coil region" evidence="1">
    <location>
        <begin position="59"/>
        <end position="86"/>
    </location>
</feature>
<sequence>MGIKLLQIVNSISVLNKISNSDKLPIKQAYMLAKFIPKVQKELETFESLRIKLLEKYGEKREDGQIQVKENNLEEFQQEISKLLDVEINFDSPKLALSDLDKIGLSVIDLMTIDYLIESEQAI</sequence>
<dbReference type="AlphaFoldDB" id="I0AFM8"/>
<evidence type="ECO:0000256" key="1">
    <source>
        <dbReference type="SAM" id="Coils"/>
    </source>
</evidence>
<dbReference type="Proteomes" id="UP000007394">
    <property type="component" value="Chromosome"/>
</dbReference>
<keyword evidence="1" id="KW-0175">Coiled coil</keyword>
<protein>
    <submittedName>
        <fullName evidence="2">Uncharacterized protein</fullName>
    </submittedName>
</protein>
<dbReference type="KEGG" id="ial:IALB_0071"/>
<evidence type="ECO:0000313" key="3">
    <source>
        <dbReference type="Proteomes" id="UP000007394"/>
    </source>
</evidence>
<dbReference type="eggNOG" id="ENOG50335HT">
    <property type="taxonomic scope" value="Bacteria"/>
</dbReference>
<dbReference type="STRING" id="945713.IALB_0071"/>
<gene>
    <name evidence="2" type="ordered locus">IALB_0071</name>
</gene>